<dbReference type="Proteomes" id="UP001565369">
    <property type="component" value="Unassembled WGS sequence"/>
</dbReference>
<keyword evidence="2" id="KW-1185">Reference proteome</keyword>
<proteinExistence type="predicted"/>
<accession>A0ABV4G2B6</accession>
<sequence>MISAAKAVIWTNHEKREVRVSEANSGIVRSPGWSDPIGAHYAQWQDLDDKGRVHLMLETAVDLAMQGYELGSVLRAFAEVQEFRALGSQSYPMCRALTKAIVGQSLEPNTMTFEELLVAYRPK</sequence>
<reference evidence="1 2" key="1">
    <citation type="submission" date="2024-07" db="EMBL/GenBank/DDBJ databases">
        <title>Genomic Encyclopedia of Type Strains, Phase V (KMG-V): Genome sequencing to study the core and pangenomes of soil and plant-associated prokaryotes.</title>
        <authorList>
            <person name="Whitman W."/>
        </authorList>
    </citation>
    <scope>NUCLEOTIDE SEQUENCE [LARGE SCALE GENOMIC DNA]</scope>
    <source>
        <strain evidence="1 2">USDA 152</strain>
    </source>
</reference>
<evidence type="ECO:0000313" key="1">
    <source>
        <dbReference type="EMBL" id="MEY9457989.1"/>
    </source>
</evidence>
<organism evidence="1 2">
    <name type="scientific">Bradyrhizobium ottawaense</name>
    <dbReference type="NCBI Taxonomy" id="931866"/>
    <lineage>
        <taxon>Bacteria</taxon>
        <taxon>Pseudomonadati</taxon>
        <taxon>Pseudomonadota</taxon>
        <taxon>Alphaproteobacteria</taxon>
        <taxon>Hyphomicrobiales</taxon>
        <taxon>Nitrobacteraceae</taxon>
        <taxon>Bradyrhizobium</taxon>
    </lineage>
</organism>
<evidence type="ECO:0000313" key="2">
    <source>
        <dbReference type="Proteomes" id="UP001565369"/>
    </source>
</evidence>
<gene>
    <name evidence="1" type="ORF">ABIG07_006937</name>
</gene>
<name>A0ABV4G2B6_9BRAD</name>
<dbReference type="RefSeq" id="WP_370131874.1">
    <property type="nucleotide sequence ID" value="NZ_JBGBZJ010000003.1"/>
</dbReference>
<protein>
    <submittedName>
        <fullName evidence="1">Uncharacterized protein</fullName>
    </submittedName>
</protein>
<dbReference type="EMBL" id="JBGBZJ010000003">
    <property type="protein sequence ID" value="MEY9457989.1"/>
    <property type="molecule type" value="Genomic_DNA"/>
</dbReference>
<comment type="caution">
    <text evidence="1">The sequence shown here is derived from an EMBL/GenBank/DDBJ whole genome shotgun (WGS) entry which is preliminary data.</text>
</comment>